<sequence>MSSESVVRIPLCRVSYCPAPNDPDWHACLVTGATAIEHHHVEGRGKKR</sequence>
<reference evidence="1" key="1">
    <citation type="journal article" date="2015" name="Nature">
        <title>Complex archaea that bridge the gap between prokaryotes and eukaryotes.</title>
        <authorList>
            <person name="Spang A."/>
            <person name="Saw J.H."/>
            <person name="Jorgensen S.L."/>
            <person name="Zaremba-Niedzwiedzka K."/>
            <person name="Martijn J."/>
            <person name="Lind A.E."/>
            <person name="van Eijk R."/>
            <person name="Schleper C."/>
            <person name="Guy L."/>
            <person name="Ettema T.J."/>
        </authorList>
    </citation>
    <scope>NUCLEOTIDE SEQUENCE</scope>
</reference>
<feature type="non-terminal residue" evidence="1">
    <location>
        <position position="48"/>
    </location>
</feature>
<accession>A0A0F8XWJ8</accession>
<proteinExistence type="predicted"/>
<dbReference type="EMBL" id="LAZR01060449">
    <property type="protein sequence ID" value="KKK65645.1"/>
    <property type="molecule type" value="Genomic_DNA"/>
</dbReference>
<name>A0A0F8XWJ8_9ZZZZ</name>
<dbReference type="AlphaFoldDB" id="A0A0F8XWJ8"/>
<evidence type="ECO:0000313" key="1">
    <source>
        <dbReference type="EMBL" id="KKK65645.1"/>
    </source>
</evidence>
<gene>
    <name evidence="1" type="ORF">LCGC14_2972090</name>
</gene>
<protein>
    <submittedName>
        <fullName evidence="1">Uncharacterized protein</fullName>
    </submittedName>
</protein>
<comment type="caution">
    <text evidence="1">The sequence shown here is derived from an EMBL/GenBank/DDBJ whole genome shotgun (WGS) entry which is preliminary data.</text>
</comment>
<organism evidence="1">
    <name type="scientific">marine sediment metagenome</name>
    <dbReference type="NCBI Taxonomy" id="412755"/>
    <lineage>
        <taxon>unclassified sequences</taxon>
        <taxon>metagenomes</taxon>
        <taxon>ecological metagenomes</taxon>
    </lineage>
</organism>